<gene>
    <name evidence="6" type="ORF">C7B65_17435</name>
</gene>
<accession>A0A2T1DBI7</accession>
<dbReference type="RefSeq" id="WP_073073844.1">
    <property type="nucleotide sequence ID" value="NZ_MPPI01000026.1"/>
</dbReference>
<dbReference type="PROSITE" id="PS50123">
    <property type="entry name" value="CHER"/>
    <property type="match status" value="1"/>
</dbReference>
<dbReference type="PROSITE" id="PS50005">
    <property type="entry name" value="TPR"/>
    <property type="match status" value="1"/>
</dbReference>
<keyword evidence="3" id="KW-0949">S-adenosyl-L-methionine</keyword>
<dbReference type="GO" id="GO:0008757">
    <property type="term" value="F:S-adenosylmethionine-dependent methyltransferase activity"/>
    <property type="evidence" value="ECO:0007669"/>
    <property type="project" value="InterPro"/>
</dbReference>
<keyword evidence="7" id="KW-1185">Reference proteome</keyword>
<comment type="caution">
    <text evidence="6">The sequence shown here is derived from an EMBL/GenBank/DDBJ whole genome shotgun (WGS) entry which is preliminary data.</text>
</comment>
<dbReference type="InterPro" id="IPR022642">
    <property type="entry name" value="CheR_C"/>
</dbReference>
<dbReference type="GO" id="GO:0032259">
    <property type="term" value="P:methylation"/>
    <property type="evidence" value="ECO:0007669"/>
    <property type="project" value="UniProtKB-KW"/>
</dbReference>
<dbReference type="Proteomes" id="UP000238634">
    <property type="component" value="Unassembled WGS sequence"/>
</dbReference>
<dbReference type="PRINTS" id="PR00996">
    <property type="entry name" value="CHERMTFRASE"/>
</dbReference>
<dbReference type="Pfam" id="PF13181">
    <property type="entry name" value="TPR_8"/>
    <property type="match status" value="1"/>
</dbReference>
<dbReference type="PANTHER" id="PTHR24422">
    <property type="entry name" value="CHEMOTAXIS PROTEIN METHYLTRANSFERASE"/>
    <property type="match status" value="1"/>
</dbReference>
<dbReference type="SMART" id="SM00028">
    <property type="entry name" value="TPR"/>
    <property type="match status" value="1"/>
</dbReference>
<keyword evidence="4" id="KW-0802">TPR repeat</keyword>
<feature type="repeat" description="TPR" evidence="4">
    <location>
        <begin position="323"/>
        <end position="356"/>
    </location>
</feature>
<dbReference type="STRING" id="1920490.GCA_001895925_01248"/>
<organism evidence="6 7">
    <name type="scientific">Phormidesmis priestleyi ULC007</name>
    <dbReference type="NCBI Taxonomy" id="1920490"/>
    <lineage>
        <taxon>Bacteria</taxon>
        <taxon>Bacillati</taxon>
        <taxon>Cyanobacteriota</taxon>
        <taxon>Cyanophyceae</taxon>
        <taxon>Leptolyngbyales</taxon>
        <taxon>Leptolyngbyaceae</taxon>
        <taxon>Phormidesmis</taxon>
    </lineage>
</organism>
<dbReference type="Pfam" id="PF01739">
    <property type="entry name" value="CheR"/>
    <property type="match status" value="1"/>
</dbReference>
<proteinExistence type="predicted"/>
<dbReference type="InterPro" id="IPR011990">
    <property type="entry name" value="TPR-like_helical_dom_sf"/>
</dbReference>
<evidence type="ECO:0000313" key="6">
    <source>
        <dbReference type="EMBL" id="PSB17839.1"/>
    </source>
</evidence>
<evidence type="ECO:0000313" key="7">
    <source>
        <dbReference type="Proteomes" id="UP000238634"/>
    </source>
</evidence>
<feature type="domain" description="CheR-type methyltransferase" evidence="5">
    <location>
        <begin position="6"/>
        <end position="261"/>
    </location>
</feature>
<keyword evidence="2" id="KW-0808">Transferase</keyword>
<name>A0A2T1DBI7_9CYAN</name>
<dbReference type="EMBL" id="PVWG01000023">
    <property type="protein sequence ID" value="PSB17839.1"/>
    <property type="molecule type" value="Genomic_DNA"/>
</dbReference>
<dbReference type="SUPFAM" id="SSF48452">
    <property type="entry name" value="TPR-like"/>
    <property type="match status" value="1"/>
</dbReference>
<evidence type="ECO:0000256" key="4">
    <source>
        <dbReference type="PROSITE-ProRule" id="PRU00339"/>
    </source>
</evidence>
<dbReference type="AlphaFoldDB" id="A0A2T1DBI7"/>
<sequence length="391" mass="43781">MVQDAIETLLRQKIGLDANSIGSNTIARMVDRRRLSCGLLDRAAYLSHLQSSPQELENLIEAVVVPETWFFRDREPFVYLCQFVIEWRSAHPAGVFRVLSAPCSTGEEPYSIAMTLLKSGLTPAQFKVDAVDISQRALLKAKRGIYGKPSFRGGGVADQLRYFEPVESGHEIRPFVRNTVNFMQGNLLNPVFLSGETYHAIFCRNLLIYLDRASRNQVIEQLDQALAPSGLLFLGASETAQITAKHFTPIRHPFAFGYRKENRQNDRPLSTIVPSAIPAPVPKPVYSEPIPKLETAQQLADRGQLKAAIAVCKSYLTIHSTDDQAYLLLGEIHQGLNQSEQAEQAFQKAIYLNPKAYEAMTHLALLKEQRGDRAGSAILKQRIQRLLDTQH</sequence>
<dbReference type="Gene3D" id="3.40.50.150">
    <property type="entry name" value="Vaccinia Virus protein VP39"/>
    <property type="match status" value="1"/>
</dbReference>
<dbReference type="InterPro" id="IPR000780">
    <property type="entry name" value="CheR_MeTrfase"/>
</dbReference>
<protein>
    <submittedName>
        <fullName evidence="6">Tetratricopeptide repeat protein</fullName>
    </submittedName>
</protein>
<dbReference type="Gene3D" id="1.25.40.10">
    <property type="entry name" value="Tetratricopeptide repeat domain"/>
    <property type="match status" value="1"/>
</dbReference>
<dbReference type="SUPFAM" id="SSF53335">
    <property type="entry name" value="S-adenosyl-L-methionine-dependent methyltransferases"/>
    <property type="match status" value="1"/>
</dbReference>
<reference evidence="6 7" key="1">
    <citation type="submission" date="2018-02" db="EMBL/GenBank/DDBJ databases">
        <authorList>
            <person name="Cohen D.B."/>
            <person name="Kent A.D."/>
        </authorList>
    </citation>
    <scope>NUCLEOTIDE SEQUENCE [LARGE SCALE GENOMIC DNA]</scope>
    <source>
        <strain evidence="6 7">ULC007</strain>
    </source>
</reference>
<evidence type="ECO:0000259" key="5">
    <source>
        <dbReference type="PROSITE" id="PS50123"/>
    </source>
</evidence>
<keyword evidence="1" id="KW-0489">Methyltransferase</keyword>
<dbReference type="SMART" id="SM00138">
    <property type="entry name" value="MeTrc"/>
    <property type="match status" value="1"/>
</dbReference>
<dbReference type="InterPro" id="IPR050903">
    <property type="entry name" value="Bact_Chemotaxis_MeTrfase"/>
</dbReference>
<evidence type="ECO:0000256" key="2">
    <source>
        <dbReference type="ARBA" id="ARBA00022679"/>
    </source>
</evidence>
<dbReference type="PANTHER" id="PTHR24422:SF19">
    <property type="entry name" value="CHEMOTAXIS PROTEIN METHYLTRANSFERASE"/>
    <property type="match status" value="1"/>
</dbReference>
<reference evidence="6 7" key="2">
    <citation type="submission" date="2018-03" db="EMBL/GenBank/DDBJ databases">
        <title>The ancient ancestry and fast evolution of plastids.</title>
        <authorList>
            <person name="Moore K.R."/>
            <person name="Magnabosco C."/>
            <person name="Momper L."/>
            <person name="Gold D.A."/>
            <person name="Bosak T."/>
            <person name="Fournier G.P."/>
        </authorList>
    </citation>
    <scope>NUCLEOTIDE SEQUENCE [LARGE SCALE GENOMIC DNA]</scope>
    <source>
        <strain evidence="6 7">ULC007</strain>
    </source>
</reference>
<dbReference type="InterPro" id="IPR019734">
    <property type="entry name" value="TPR_rpt"/>
</dbReference>
<evidence type="ECO:0000256" key="3">
    <source>
        <dbReference type="ARBA" id="ARBA00022691"/>
    </source>
</evidence>
<dbReference type="InterPro" id="IPR029063">
    <property type="entry name" value="SAM-dependent_MTases_sf"/>
</dbReference>
<dbReference type="OrthoDB" id="9799157at2"/>
<evidence type="ECO:0000256" key="1">
    <source>
        <dbReference type="ARBA" id="ARBA00022603"/>
    </source>
</evidence>